<proteinExistence type="predicted"/>
<keyword evidence="1" id="KW-0863">Zinc-finger</keyword>
<dbReference type="InterPro" id="IPR025836">
    <property type="entry name" value="Zn_knuckle_CX2CX4HX4C"/>
</dbReference>
<dbReference type="AlphaFoldDB" id="A0A2P5XM63"/>
<dbReference type="Pfam" id="PF14111">
    <property type="entry name" value="DUF4283"/>
    <property type="match status" value="1"/>
</dbReference>
<feature type="domain" description="CCHC-type" evidence="2">
    <location>
        <begin position="201"/>
        <end position="215"/>
    </location>
</feature>
<evidence type="ECO:0000256" key="1">
    <source>
        <dbReference type="PROSITE-ProRule" id="PRU00047"/>
    </source>
</evidence>
<dbReference type="Pfam" id="PF14392">
    <property type="entry name" value="zf-CCHC_4"/>
    <property type="match status" value="1"/>
</dbReference>
<sequence>MKDELANLSLLDEEEEAFQEDAVVVEESFQFSLVGRYVTDSMVNFPALRNTMANLWHPIGRICITDLGNKRYLFQFFNEVDVQRMMAGTLWFFNSHLLLLQRIQKGENPSVLLLIFSEFWIQVHELPAGLMSEPMARQFGDFLGKFLDYDTSIPSSSNRNYICIRVRLDVTVPLKRKKKIQVGGALIVYARFKYEKLSLFCFICGKLGHGESYCPFHLRINPSKIIFGWDLSIRVVPRRRNTVVSRWLCVADGSQCQVENMKSSNHSNSIIWEMDSGHNIGRDFGDKMSNPNLIPLGFNQKFPIKGNNNGSNLGKDILFVAGLENGLRGTSWELLRQLGSDPSSP</sequence>
<evidence type="ECO:0000313" key="3">
    <source>
        <dbReference type="EMBL" id="PPS04422.1"/>
    </source>
</evidence>
<dbReference type="EMBL" id="KZ664598">
    <property type="protein sequence ID" value="PPS04422.1"/>
    <property type="molecule type" value="Genomic_DNA"/>
</dbReference>
<dbReference type="PROSITE" id="PS50158">
    <property type="entry name" value="ZF_CCHC"/>
    <property type="match status" value="1"/>
</dbReference>
<accession>A0A2P5XM63</accession>
<keyword evidence="1" id="KW-0862">Zinc</keyword>
<dbReference type="GO" id="GO:0008270">
    <property type="term" value="F:zinc ion binding"/>
    <property type="evidence" value="ECO:0007669"/>
    <property type="project" value="UniProtKB-KW"/>
</dbReference>
<dbReference type="GO" id="GO:0003676">
    <property type="term" value="F:nucleic acid binding"/>
    <property type="evidence" value="ECO:0007669"/>
    <property type="project" value="InterPro"/>
</dbReference>
<dbReference type="InterPro" id="IPR025558">
    <property type="entry name" value="DUF4283"/>
</dbReference>
<dbReference type="PANTHER" id="PTHR31286:SF153">
    <property type="entry name" value="DUF4283 DOMAIN PROTEIN"/>
    <property type="match status" value="1"/>
</dbReference>
<keyword evidence="1" id="KW-0479">Metal-binding</keyword>
<dbReference type="PANTHER" id="PTHR31286">
    <property type="entry name" value="GLYCINE-RICH CELL WALL STRUCTURAL PROTEIN 1.8-LIKE"/>
    <property type="match status" value="1"/>
</dbReference>
<reference evidence="3 4" key="1">
    <citation type="submission" date="2015-01" db="EMBL/GenBank/DDBJ databases">
        <title>Genome of allotetraploid Gossypium barbadense reveals genomic plasticity and fiber elongation in cotton evolution.</title>
        <authorList>
            <person name="Chen X."/>
            <person name="Liu X."/>
            <person name="Zhao B."/>
            <person name="Zheng H."/>
            <person name="Hu Y."/>
            <person name="Lu G."/>
            <person name="Yang C."/>
            <person name="Chen J."/>
            <person name="Shan C."/>
            <person name="Zhang L."/>
            <person name="Zhou Y."/>
            <person name="Wang L."/>
            <person name="Guo W."/>
            <person name="Bai Y."/>
            <person name="Ruan J."/>
            <person name="Shangguan X."/>
            <person name="Mao Y."/>
            <person name="Jiang J."/>
            <person name="Zhu Y."/>
            <person name="Lei J."/>
            <person name="Kang H."/>
            <person name="Chen S."/>
            <person name="He X."/>
            <person name="Wang R."/>
            <person name="Wang Y."/>
            <person name="Chen J."/>
            <person name="Wang L."/>
            <person name="Yu S."/>
            <person name="Wang B."/>
            <person name="Wei J."/>
            <person name="Song S."/>
            <person name="Lu X."/>
            <person name="Gao Z."/>
            <person name="Gu W."/>
            <person name="Deng X."/>
            <person name="Ma D."/>
            <person name="Wang S."/>
            <person name="Liang W."/>
            <person name="Fang L."/>
            <person name="Cai C."/>
            <person name="Zhu X."/>
            <person name="Zhou B."/>
            <person name="Zhang Y."/>
            <person name="Chen Z."/>
            <person name="Xu S."/>
            <person name="Zhu R."/>
            <person name="Wang S."/>
            <person name="Zhang T."/>
            <person name="Zhao G."/>
        </authorList>
    </citation>
    <scope>NUCLEOTIDE SEQUENCE [LARGE SCALE GENOMIC DNA]</scope>
    <source>
        <strain evidence="4">cv. Xinhai21</strain>
        <tissue evidence="3">Leaf</tissue>
    </source>
</reference>
<evidence type="ECO:0000259" key="2">
    <source>
        <dbReference type="PROSITE" id="PS50158"/>
    </source>
</evidence>
<dbReference type="InterPro" id="IPR040256">
    <property type="entry name" value="At4g02000-like"/>
</dbReference>
<gene>
    <name evidence="3" type="ORF">GOBAR_AA16240</name>
</gene>
<organism evidence="3 4">
    <name type="scientific">Gossypium barbadense</name>
    <name type="common">Sea Island cotton</name>
    <name type="synonym">Hibiscus barbadensis</name>
    <dbReference type="NCBI Taxonomy" id="3634"/>
    <lineage>
        <taxon>Eukaryota</taxon>
        <taxon>Viridiplantae</taxon>
        <taxon>Streptophyta</taxon>
        <taxon>Embryophyta</taxon>
        <taxon>Tracheophyta</taxon>
        <taxon>Spermatophyta</taxon>
        <taxon>Magnoliopsida</taxon>
        <taxon>eudicotyledons</taxon>
        <taxon>Gunneridae</taxon>
        <taxon>Pentapetalae</taxon>
        <taxon>rosids</taxon>
        <taxon>malvids</taxon>
        <taxon>Malvales</taxon>
        <taxon>Malvaceae</taxon>
        <taxon>Malvoideae</taxon>
        <taxon>Gossypium</taxon>
    </lineage>
</organism>
<name>A0A2P5XM63_GOSBA</name>
<dbReference type="InterPro" id="IPR001878">
    <property type="entry name" value="Znf_CCHC"/>
</dbReference>
<evidence type="ECO:0000313" key="4">
    <source>
        <dbReference type="Proteomes" id="UP000239757"/>
    </source>
</evidence>
<protein>
    <recommendedName>
        <fullName evidence="2">CCHC-type domain-containing protein</fullName>
    </recommendedName>
</protein>
<dbReference type="OrthoDB" id="1729074at2759"/>
<dbReference type="Proteomes" id="UP000239757">
    <property type="component" value="Unassembled WGS sequence"/>
</dbReference>